<dbReference type="Proteomes" id="UP001163850">
    <property type="component" value="Unassembled WGS sequence"/>
</dbReference>
<accession>A0AA38UWI5</accession>
<organism evidence="2 3">
    <name type="scientific">Lentinula detonsa</name>
    <dbReference type="NCBI Taxonomy" id="2804962"/>
    <lineage>
        <taxon>Eukaryota</taxon>
        <taxon>Fungi</taxon>
        <taxon>Dikarya</taxon>
        <taxon>Basidiomycota</taxon>
        <taxon>Agaricomycotina</taxon>
        <taxon>Agaricomycetes</taxon>
        <taxon>Agaricomycetidae</taxon>
        <taxon>Agaricales</taxon>
        <taxon>Marasmiineae</taxon>
        <taxon>Omphalotaceae</taxon>
        <taxon>Lentinula</taxon>
    </lineage>
</organism>
<dbReference type="GO" id="GO:0016491">
    <property type="term" value="F:oxidoreductase activity"/>
    <property type="evidence" value="ECO:0007669"/>
    <property type="project" value="UniProtKB-KW"/>
</dbReference>
<dbReference type="EMBL" id="MU801900">
    <property type="protein sequence ID" value="KAJ3989215.1"/>
    <property type="molecule type" value="Genomic_DNA"/>
</dbReference>
<evidence type="ECO:0008006" key="4">
    <source>
        <dbReference type="Google" id="ProtNLM"/>
    </source>
</evidence>
<comment type="caution">
    <text evidence="2">The sequence shown here is derived from an EMBL/GenBank/DDBJ whole genome shotgun (WGS) entry which is preliminary data.</text>
</comment>
<protein>
    <recommendedName>
        <fullName evidence="4">Oxidoreductase AflY</fullName>
    </recommendedName>
</protein>
<dbReference type="PANTHER" id="PTHR35870:SF1">
    <property type="entry name" value="PROTEIN, PUTATIVE (AFU_ORTHOLOGUE AFUA_5G03330)-RELATED"/>
    <property type="match status" value="1"/>
</dbReference>
<evidence type="ECO:0000313" key="2">
    <source>
        <dbReference type="EMBL" id="KAJ3989215.1"/>
    </source>
</evidence>
<evidence type="ECO:0000256" key="1">
    <source>
        <dbReference type="ARBA" id="ARBA00023002"/>
    </source>
</evidence>
<sequence length="524" mass="58738">MSPSTEKANIDLFPAPSSILPHELSPTRWPGRTPESTVALRELLQENHERWHIFFNDIGFHNHISHRLLALWALGADEEVLKAAFKFDSLPDKERPAFSSPERVTPANFHDHLRDEKYFSAYLHFFTDIIVAENRDVSSVLEEFVFTGQSADTVKTQEENGRDLQPPLLISFFEGLLHALIHVGYGLEFGLSGMIVEGLALASVHRPTPGFETLVWSSYKTLDQKGDKPNVDDENLTSGFNQSLGIDSHEARGVHAFTVLARIMKDPAMEVKKVNAEDIFAILSENGGETSKSLRRYADQWSFYTSESKGVERKIEELQWMNVLIFAVAGFKKLRSGESEQISICEMHLVTTSLFLPSLVAHLPLSSQEVLLRSYFAISLAIYVARGRPKIDPVPLFEVAMNDHMFDPVDGFTPPALNLLSSSSSSRVKDPNSWLSLITRAILHPDDHVAKFQRAVAHYANLYGSTPKGYFEGLGIELNGVEKIDGTLFAKAGALAQRRLGRDRGGKSLVSFWDFEGFYEEEEQ</sequence>
<dbReference type="PANTHER" id="PTHR35870">
    <property type="entry name" value="PROTEIN, PUTATIVE (AFU_ORTHOLOGUE AFUA_5G03330)-RELATED"/>
    <property type="match status" value="1"/>
</dbReference>
<dbReference type="InterPro" id="IPR025337">
    <property type="entry name" value="Questin_oxidase-like"/>
</dbReference>
<name>A0AA38UWI5_9AGAR</name>
<evidence type="ECO:0000313" key="3">
    <source>
        <dbReference type="Proteomes" id="UP001163850"/>
    </source>
</evidence>
<dbReference type="Pfam" id="PF14027">
    <property type="entry name" value="Questin_oxidase"/>
    <property type="match status" value="1"/>
</dbReference>
<proteinExistence type="predicted"/>
<reference evidence="2" key="1">
    <citation type="submission" date="2022-08" db="EMBL/GenBank/DDBJ databases">
        <authorList>
            <consortium name="DOE Joint Genome Institute"/>
            <person name="Min B."/>
            <person name="Riley R."/>
            <person name="Sierra-Patev S."/>
            <person name="Naranjo-Ortiz M."/>
            <person name="Looney B."/>
            <person name="Konkel Z."/>
            <person name="Slot J.C."/>
            <person name="Sakamoto Y."/>
            <person name="Steenwyk J.L."/>
            <person name="Rokas A."/>
            <person name="Carro J."/>
            <person name="Camarero S."/>
            <person name="Ferreira P."/>
            <person name="Molpeceres G."/>
            <person name="Ruiz-Duenas F.J."/>
            <person name="Serrano A."/>
            <person name="Henrissat B."/>
            <person name="Drula E."/>
            <person name="Hughes K.W."/>
            <person name="Mata J.L."/>
            <person name="Ishikawa N.K."/>
            <person name="Vargas-Isla R."/>
            <person name="Ushijima S."/>
            <person name="Smith C.A."/>
            <person name="Ahrendt S."/>
            <person name="Andreopoulos W."/>
            <person name="He G."/>
            <person name="Labutti K."/>
            <person name="Lipzen A."/>
            <person name="Ng V."/>
            <person name="Sandor L."/>
            <person name="Barry K."/>
            <person name="Martinez A.T."/>
            <person name="Xiao Y."/>
            <person name="Gibbons J.G."/>
            <person name="Terashima K."/>
            <person name="Hibbett D.S."/>
            <person name="Grigoriev I.V."/>
        </authorList>
    </citation>
    <scope>NUCLEOTIDE SEQUENCE</scope>
    <source>
        <strain evidence="2">TFB7829</strain>
    </source>
</reference>
<keyword evidence="1" id="KW-0560">Oxidoreductase</keyword>
<gene>
    <name evidence="2" type="ORF">F5890DRAFT_1401476</name>
</gene>
<dbReference type="AlphaFoldDB" id="A0AA38UWI5"/>